<dbReference type="EC" id="1.8.1.4" evidence="8"/>
<proteinExistence type="inferred from homology"/>
<feature type="binding site" evidence="4">
    <location>
        <begin position="188"/>
        <end position="195"/>
    </location>
    <ligand>
        <name>NAD(+)</name>
        <dbReference type="ChEBI" id="CHEBI:57540"/>
    </ligand>
</feature>
<dbReference type="Proteomes" id="UP000580718">
    <property type="component" value="Unassembled WGS sequence"/>
</dbReference>
<comment type="cofactor">
    <cofactor evidence="4">
        <name>FAD</name>
        <dbReference type="ChEBI" id="CHEBI:57692"/>
    </cofactor>
    <text evidence="4">Binds 1 FAD per subunit.</text>
</comment>
<comment type="caution">
    <text evidence="9">The sequence shown here is derived from an EMBL/GenBank/DDBJ whole genome shotgun (WGS) entry which is preliminary data.</text>
</comment>
<reference evidence="8 11" key="2">
    <citation type="submission" date="2020-08" db="EMBL/GenBank/DDBJ databases">
        <title>Sequencing the genomes of 1000 actinobacteria strains.</title>
        <authorList>
            <person name="Klenk H.-P."/>
        </authorList>
    </citation>
    <scope>NUCLEOTIDE SEQUENCE [LARGE SCALE GENOMIC DNA]</scope>
    <source>
        <strain evidence="8 11">DSM 16678</strain>
    </source>
</reference>
<dbReference type="Proteomes" id="UP000247602">
    <property type="component" value="Unassembled WGS sequence"/>
</dbReference>
<evidence type="ECO:0000256" key="5">
    <source>
        <dbReference type="PIRSR" id="PIRSR000350-4"/>
    </source>
</evidence>
<dbReference type="PRINTS" id="PR00411">
    <property type="entry name" value="PNDRDTASEI"/>
</dbReference>
<gene>
    <name evidence="9" type="ORF">DMO24_00995</name>
    <name evidence="8" type="ORF">FHX36_000397</name>
</gene>
<dbReference type="OrthoDB" id="9800167at2"/>
<dbReference type="InterPro" id="IPR004099">
    <property type="entry name" value="Pyr_nucl-diS_OxRdtase_dimer"/>
</dbReference>
<evidence type="ECO:0000256" key="2">
    <source>
        <dbReference type="ARBA" id="ARBA00022630"/>
    </source>
</evidence>
<dbReference type="GO" id="GO:0050660">
    <property type="term" value="F:flavin adenine dinucleotide binding"/>
    <property type="evidence" value="ECO:0007669"/>
    <property type="project" value="TreeGrafter"/>
</dbReference>
<feature type="binding site" evidence="4">
    <location>
        <position position="318"/>
    </location>
    <ligand>
        <name>FAD</name>
        <dbReference type="ChEBI" id="CHEBI:57692"/>
    </ligand>
</feature>
<dbReference type="Pfam" id="PF02852">
    <property type="entry name" value="Pyr_redox_dim"/>
    <property type="match status" value="1"/>
</dbReference>
<sequence>MTSSSVGPASNTHDVIVVGAGPGGEDATTALLRAGLSVAMVESELVGGECFNWACVPSKAMLRAGHALRSAHRLPGAHEVISGPLQAAAVLAHRDEVISHRDDSGLVEGFTGAGATFVRGHGRLDGPRRVVVETADGRLVLTATLAVIVATGSTVAFPDVPGLAQAGPWTNREATSARRAPRRLTVLGSGAVALELAQAWRSLGSERVVVLSRRATLLPDLEPFAGELVLEGLRDSGVDVRFGVRVLRVDRSAAGGEVAVQLDDGTALVSDELLVATGKRPTTQDLGLEAAGLRPGEIVEVDDSMRVPGSDWLYAIGDVNGRALFTHQASYHARVAAAAIAARSQGAEPDFLAEADSYAVPRVLFTDPEVASVGLSHAQAVGRGIRARVVEADLGKVLGAQLHADGYRGRVSLVVDQDASVLVGATFVGQDVADMVHAASVAVVGRVPLERLRHVIPSFPTMSEVWLDLVPSAS</sequence>
<dbReference type="Gene3D" id="3.30.390.30">
    <property type="match status" value="1"/>
</dbReference>
<name>A0A323VEV2_9ACTN</name>
<evidence type="ECO:0000313" key="8">
    <source>
        <dbReference type="EMBL" id="MBB3674662.1"/>
    </source>
</evidence>
<dbReference type="GO" id="GO:0003955">
    <property type="term" value="F:NAD(P)H dehydrogenase (quinone) activity"/>
    <property type="evidence" value="ECO:0007669"/>
    <property type="project" value="TreeGrafter"/>
</dbReference>
<organism evidence="9 10">
    <name type="scientific">Modestobacter versicolor</name>
    <dbReference type="NCBI Taxonomy" id="429133"/>
    <lineage>
        <taxon>Bacteria</taxon>
        <taxon>Bacillati</taxon>
        <taxon>Actinomycetota</taxon>
        <taxon>Actinomycetes</taxon>
        <taxon>Geodermatophilales</taxon>
        <taxon>Geodermatophilaceae</taxon>
        <taxon>Modestobacter</taxon>
    </lineage>
</organism>
<keyword evidence="3 4" id="KW-0274">FAD</keyword>
<dbReference type="InterPro" id="IPR023753">
    <property type="entry name" value="FAD/NAD-binding_dom"/>
</dbReference>
<evidence type="ECO:0000259" key="6">
    <source>
        <dbReference type="Pfam" id="PF02852"/>
    </source>
</evidence>
<dbReference type="Gene3D" id="3.50.50.60">
    <property type="entry name" value="FAD/NAD(P)-binding domain"/>
    <property type="match status" value="2"/>
</dbReference>
<dbReference type="PANTHER" id="PTHR43014:SF2">
    <property type="entry name" value="MERCURIC REDUCTASE"/>
    <property type="match status" value="1"/>
</dbReference>
<evidence type="ECO:0000313" key="10">
    <source>
        <dbReference type="Proteomes" id="UP000247602"/>
    </source>
</evidence>
<feature type="binding site" evidence="4">
    <location>
        <position position="122"/>
    </location>
    <ligand>
        <name>FAD</name>
        <dbReference type="ChEBI" id="CHEBI:57692"/>
    </ligand>
</feature>
<dbReference type="SUPFAM" id="SSF51905">
    <property type="entry name" value="FAD/NAD(P)-binding domain"/>
    <property type="match status" value="1"/>
</dbReference>
<dbReference type="GO" id="GO:0004148">
    <property type="term" value="F:dihydrolipoyl dehydrogenase (NADH) activity"/>
    <property type="evidence" value="ECO:0007669"/>
    <property type="project" value="UniProtKB-EC"/>
</dbReference>
<keyword evidence="10" id="KW-1185">Reference proteome</keyword>
<dbReference type="Pfam" id="PF07992">
    <property type="entry name" value="Pyr_redox_2"/>
    <property type="match status" value="1"/>
</dbReference>
<protein>
    <submittedName>
        <fullName evidence="8">Dihydrolipoamide dehydrogenase</fullName>
        <ecNumber evidence="8">1.8.1.4</ecNumber>
    </submittedName>
    <submittedName>
        <fullName evidence="9">Pyridine nucleotide-disulfide oxidoreductase</fullName>
    </submittedName>
</protein>
<keyword evidence="8" id="KW-0560">Oxidoreductase</keyword>
<evidence type="ECO:0000313" key="9">
    <source>
        <dbReference type="EMBL" id="PZA23267.1"/>
    </source>
</evidence>
<dbReference type="PIRSF" id="PIRSF000350">
    <property type="entry name" value="Mercury_reductase_MerA"/>
    <property type="match status" value="1"/>
</dbReference>
<dbReference type="PRINTS" id="PR00368">
    <property type="entry name" value="FADPNR"/>
</dbReference>
<feature type="binding site" evidence="4">
    <location>
        <position position="59"/>
    </location>
    <ligand>
        <name>FAD</name>
        <dbReference type="ChEBI" id="CHEBI:57692"/>
    </ligand>
</feature>
<dbReference type="InterPro" id="IPR036188">
    <property type="entry name" value="FAD/NAD-bd_sf"/>
</dbReference>
<evidence type="ECO:0000259" key="7">
    <source>
        <dbReference type="Pfam" id="PF07992"/>
    </source>
</evidence>
<dbReference type="InterPro" id="IPR016156">
    <property type="entry name" value="FAD/NAD-linked_Rdtase_dimer_sf"/>
</dbReference>
<dbReference type="AlphaFoldDB" id="A0A323VEV2"/>
<evidence type="ECO:0000256" key="3">
    <source>
        <dbReference type="ARBA" id="ARBA00022827"/>
    </source>
</evidence>
<accession>A0A323VEV2</accession>
<keyword evidence="2" id="KW-0285">Flavoprotein</keyword>
<evidence type="ECO:0000313" key="11">
    <source>
        <dbReference type="Proteomes" id="UP000580718"/>
    </source>
</evidence>
<dbReference type="PANTHER" id="PTHR43014">
    <property type="entry name" value="MERCURIC REDUCTASE"/>
    <property type="match status" value="1"/>
</dbReference>
<feature type="disulfide bond" description="Redox-active" evidence="5">
    <location>
        <begin position="50"/>
        <end position="55"/>
    </location>
</feature>
<evidence type="ECO:0000256" key="1">
    <source>
        <dbReference type="ARBA" id="ARBA00007532"/>
    </source>
</evidence>
<dbReference type="EMBL" id="QKNV01000009">
    <property type="protein sequence ID" value="PZA23267.1"/>
    <property type="molecule type" value="Genomic_DNA"/>
</dbReference>
<comment type="similarity">
    <text evidence="1">Belongs to the class-I pyridine nucleotide-disulfide oxidoreductase family.</text>
</comment>
<evidence type="ECO:0000256" key="4">
    <source>
        <dbReference type="PIRSR" id="PIRSR000350-3"/>
    </source>
</evidence>
<keyword evidence="4" id="KW-0520">NAD</keyword>
<feature type="domain" description="FAD/NAD(P)-binding" evidence="7">
    <location>
        <begin position="13"/>
        <end position="332"/>
    </location>
</feature>
<feature type="binding site" evidence="4">
    <location>
        <position position="278"/>
    </location>
    <ligand>
        <name>NAD(+)</name>
        <dbReference type="ChEBI" id="CHEBI:57540"/>
    </ligand>
</feature>
<dbReference type="InterPro" id="IPR001100">
    <property type="entry name" value="Pyr_nuc-diS_OxRdtase"/>
</dbReference>
<feature type="binding site" evidence="4">
    <location>
        <begin position="151"/>
        <end position="153"/>
    </location>
    <ligand>
        <name>FAD</name>
        <dbReference type="ChEBI" id="CHEBI:57692"/>
    </ligand>
</feature>
<keyword evidence="4" id="KW-0547">Nucleotide-binding</keyword>
<dbReference type="SUPFAM" id="SSF55424">
    <property type="entry name" value="FAD/NAD-linked reductases, dimerisation (C-terminal) domain"/>
    <property type="match status" value="1"/>
</dbReference>
<dbReference type="RefSeq" id="WP_110550436.1">
    <property type="nucleotide sequence ID" value="NZ_JACIBU010000001.1"/>
</dbReference>
<feature type="domain" description="Pyridine nucleotide-disulphide oxidoreductase dimerisation" evidence="6">
    <location>
        <begin position="360"/>
        <end position="466"/>
    </location>
</feature>
<dbReference type="EMBL" id="JACIBU010000001">
    <property type="protein sequence ID" value="MBB3674662.1"/>
    <property type="molecule type" value="Genomic_DNA"/>
</dbReference>
<reference evidence="9 10" key="1">
    <citation type="submission" date="2018-06" db="EMBL/GenBank/DDBJ databases">
        <title>Draft genome sequence of Modestobacter versicolor CP153-2.</title>
        <authorList>
            <person name="Gundlapally S.R."/>
        </authorList>
    </citation>
    <scope>NUCLEOTIDE SEQUENCE [LARGE SCALE GENOMIC DNA]</scope>
    <source>
        <strain evidence="9 10">CP153-2</strain>
    </source>
</reference>